<dbReference type="InterPro" id="IPR027785">
    <property type="entry name" value="UvrD-like_helicase_C"/>
</dbReference>
<dbReference type="InterPro" id="IPR003593">
    <property type="entry name" value="AAA+_ATPase"/>
</dbReference>
<evidence type="ECO:0000256" key="3">
    <source>
        <dbReference type="HAMAP-Rule" id="MF_01488"/>
    </source>
</evidence>
<comment type="function">
    <text evidence="3">DNA-dependent ATPase and ATP-dependent 5'-3' DNA helicase. Has no activity on blunt DNA or DNA with 3'-overhangs, requires at least 10 bases of 5'-ssDNA for helicase activity.</text>
</comment>
<keyword evidence="3" id="KW-0413">Isomerase</keyword>
<keyword evidence="3" id="KW-0378">Hydrolase</keyword>
<dbReference type="GO" id="GO:0017116">
    <property type="term" value="F:single-stranded DNA helicase activity"/>
    <property type="evidence" value="ECO:0007669"/>
    <property type="project" value="TreeGrafter"/>
</dbReference>
<evidence type="ECO:0000256" key="1">
    <source>
        <dbReference type="ARBA" id="ARBA00022741"/>
    </source>
</evidence>
<evidence type="ECO:0000259" key="4">
    <source>
        <dbReference type="SMART" id="SM00382"/>
    </source>
</evidence>
<evidence type="ECO:0000313" key="5">
    <source>
        <dbReference type="EMBL" id="KQC84268.1"/>
    </source>
</evidence>
<protein>
    <recommendedName>
        <fullName evidence="3">ATP-dependent RecD2 DNA helicase</fullName>
        <ecNumber evidence="3">5.6.2.3</ecNumber>
    </recommendedName>
    <alternativeName>
        <fullName evidence="3">DNA 5'-3' helicase subunit RecD2</fullName>
    </alternativeName>
</protein>
<organism evidence="5 6">
    <name type="scientific">Butyribacter intestini</name>
    <dbReference type="NCBI Taxonomy" id="1703332"/>
    <lineage>
        <taxon>Bacteria</taxon>
        <taxon>Bacillati</taxon>
        <taxon>Bacillota</taxon>
        <taxon>Clostridia</taxon>
        <taxon>Lachnospirales</taxon>
        <taxon>Lachnospiraceae</taxon>
        <taxon>Butyribacter</taxon>
    </lineage>
</organism>
<dbReference type="NCBIfam" id="TIGR01448">
    <property type="entry name" value="recD_rel"/>
    <property type="match status" value="1"/>
</dbReference>
<dbReference type="Pfam" id="PF13538">
    <property type="entry name" value="UvrD_C_2"/>
    <property type="match status" value="1"/>
</dbReference>
<dbReference type="Gene3D" id="1.10.10.2220">
    <property type="match status" value="1"/>
</dbReference>
<evidence type="ECO:0000313" key="6">
    <source>
        <dbReference type="Proteomes" id="UP000050833"/>
    </source>
</evidence>
<dbReference type="AlphaFoldDB" id="A0AAW3JN74"/>
<comment type="catalytic activity">
    <reaction evidence="3">
        <text>ATP + H2O = ADP + phosphate + H(+)</text>
        <dbReference type="Rhea" id="RHEA:13065"/>
        <dbReference type="ChEBI" id="CHEBI:15377"/>
        <dbReference type="ChEBI" id="CHEBI:15378"/>
        <dbReference type="ChEBI" id="CHEBI:30616"/>
        <dbReference type="ChEBI" id="CHEBI:43474"/>
        <dbReference type="ChEBI" id="CHEBI:456216"/>
        <dbReference type="EC" id="5.6.2.3"/>
    </reaction>
</comment>
<reference evidence="5 6" key="1">
    <citation type="submission" date="2015-10" db="EMBL/GenBank/DDBJ databases">
        <title>Butyribacter intestini gen. nov., sp. nov., a butyric acid-producing bacterium of the family Lachnospiraceae isolated from the human faeces.</title>
        <authorList>
            <person name="Zou Y."/>
            <person name="Xue W."/>
            <person name="Luo G."/>
            <person name="Lv M."/>
        </authorList>
    </citation>
    <scope>NUCLEOTIDE SEQUENCE [LARGE SCALE GENOMIC DNA]</scope>
    <source>
        <strain evidence="5 6">TF01-11</strain>
    </source>
</reference>
<dbReference type="GO" id="GO:0006310">
    <property type="term" value="P:DNA recombination"/>
    <property type="evidence" value="ECO:0007669"/>
    <property type="project" value="InterPro"/>
</dbReference>
<dbReference type="GO" id="GO:0005524">
    <property type="term" value="F:ATP binding"/>
    <property type="evidence" value="ECO:0007669"/>
    <property type="project" value="UniProtKB-UniRule"/>
</dbReference>
<dbReference type="GO" id="GO:0009338">
    <property type="term" value="C:exodeoxyribonuclease V complex"/>
    <property type="evidence" value="ECO:0007669"/>
    <property type="project" value="TreeGrafter"/>
</dbReference>
<dbReference type="InterPro" id="IPR010994">
    <property type="entry name" value="RuvA_2-like"/>
</dbReference>
<dbReference type="PANTHER" id="PTHR43788:SF6">
    <property type="entry name" value="DNA HELICASE B"/>
    <property type="match status" value="1"/>
</dbReference>
<gene>
    <name evidence="3" type="primary">recD2</name>
    <name evidence="5" type="ORF">APZ18_13225</name>
</gene>
<keyword evidence="3" id="KW-0347">Helicase</keyword>
<dbReference type="HAMAP" id="MF_01488">
    <property type="entry name" value="RecD2"/>
    <property type="match status" value="1"/>
</dbReference>
<dbReference type="InterPro" id="IPR055446">
    <property type="entry name" value="RecD2_N_OB"/>
</dbReference>
<dbReference type="Pfam" id="PF14520">
    <property type="entry name" value="HHH_5"/>
    <property type="match status" value="1"/>
</dbReference>
<evidence type="ECO:0000256" key="2">
    <source>
        <dbReference type="ARBA" id="ARBA00022840"/>
    </source>
</evidence>
<comment type="similarity">
    <text evidence="3">Belongs to the RecD family. RecD2 subfamily.</text>
</comment>
<dbReference type="Pfam" id="PF23139">
    <property type="entry name" value="OB_YrrC"/>
    <property type="match status" value="1"/>
</dbReference>
<dbReference type="Gene3D" id="1.10.150.20">
    <property type="entry name" value="5' to 3' exonuclease, C-terminal subdomain"/>
    <property type="match status" value="1"/>
</dbReference>
<dbReference type="Pfam" id="PF14490">
    <property type="entry name" value="HHH_RecD2"/>
    <property type="match status" value="1"/>
</dbReference>
<dbReference type="CDD" id="cd18809">
    <property type="entry name" value="SF1_C_RecD"/>
    <property type="match status" value="1"/>
</dbReference>
<accession>A0AAW3JN74</accession>
<dbReference type="Pfam" id="PF18335">
    <property type="entry name" value="SH3_13"/>
    <property type="match status" value="1"/>
</dbReference>
<dbReference type="CDD" id="cd17933">
    <property type="entry name" value="DEXSc_RecD-like"/>
    <property type="match status" value="1"/>
</dbReference>
<dbReference type="InterPro" id="IPR050534">
    <property type="entry name" value="Coronavir_polyprotein_1ab"/>
</dbReference>
<dbReference type="Pfam" id="PF13245">
    <property type="entry name" value="AAA_19"/>
    <property type="match status" value="1"/>
</dbReference>
<dbReference type="InterPro" id="IPR041451">
    <property type="entry name" value="RecD2_SH13"/>
</dbReference>
<dbReference type="InterPro" id="IPR027417">
    <property type="entry name" value="P-loop_NTPase"/>
</dbReference>
<comment type="caution">
    <text evidence="5">The sequence shown here is derived from an EMBL/GenBank/DDBJ whole genome shotgun (WGS) entry which is preliminary data.</text>
</comment>
<dbReference type="Proteomes" id="UP000050833">
    <property type="component" value="Unassembled WGS sequence"/>
</dbReference>
<proteinExistence type="inferred from homology"/>
<keyword evidence="2 3" id="KW-0067">ATP-binding</keyword>
<dbReference type="EMBL" id="LLKB01000006">
    <property type="protein sequence ID" value="KQC84268.1"/>
    <property type="molecule type" value="Genomic_DNA"/>
</dbReference>
<sequence>MMKQVEGYVERITYRNEDNGYSVIYLSNPEPKADEDDEVCCVGFFSFVSEGEYLVINGRETVHKSYGPQIQVESYETKRPSSQVAIEKYLGSGAIKGIGAALAARIVRRFGEKTFEIIENEPERLAEIKGISMKMAVSVAKQFNDKRQMRQSVIFLQEYGISVNMAVKIYKFYGEKIYEIMQQNPYRLAEDIAGIGFKIADTIALKAGFNQDSEFRIKAGILYVLQQSGSNGHCYLPETELIDETAGLLGIERENVERELDNLTLNKELVIEECDGERRLYQSNLYYMEMNCGRMLHDLNIPYKIKPAVLEKKIAAIEKKDKIELDKMQKDAVFQAVQNGIMIITGGPGTGKTTTINTIIQIMESEGFDILLAAPTGRAAKRMSETSGMEAQTIHRMLEIDGGSLDDDRGGMHFERNETKPLEADVIIVDEFSMVDIYMLNALLKAIVPGTRLIMVGDVNQLPSVGPGNVLKDMIKSEFCNVVKLNRIFRQAAESQIVTNAHKINDGEQISLDNKNMDFFHLERSAGKDVINVTVQLIMKNLPPYVDATSYDIQVLTPMRKGELGVENLNKVLQAYMNPRMDGKNEHEFHGVIFRENDKVMQIKNNYQIKWERKNRFGDVYEEGTGVFNGDTGIIKQIIEAAEVVYVEYEEGKIVEYNFSDMDEMELAYAITIHKSQGSEYPAVILPIISGPRMLLNRNLLYTAVTRAKKCVTIVGSSDTVRRMIKNVNEQKRYSTLCQRIIEMGEYK</sequence>
<dbReference type="SUPFAM" id="SSF52540">
    <property type="entry name" value="P-loop containing nucleoside triphosphate hydrolases"/>
    <property type="match status" value="1"/>
</dbReference>
<dbReference type="SUPFAM" id="SSF47781">
    <property type="entry name" value="RuvA domain 2-like"/>
    <property type="match status" value="1"/>
</dbReference>
<name>A0AAW3JN74_9FIRM</name>
<dbReference type="GO" id="GO:0043139">
    <property type="term" value="F:5'-3' DNA helicase activity"/>
    <property type="evidence" value="ECO:0007669"/>
    <property type="project" value="UniProtKB-UniRule"/>
</dbReference>
<dbReference type="Gene3D" id="3.40.50.300">
    <property type="entry name" value="P-loop containing nucleotide triphosphate hydrolases"/>
    <property type="match status" value="2"/>
</dbReference>
<dbReference type="InterPro" id="IPR006345">
    <property type="entry name" value="RecD2"/>
</dbReference>
<dbReference type="InterPro" id="IPR029493">
    <property type="entry name" value="RecD2-like_HHH"/>
</dbReference>
<keyword evidence="6" id="KW-1185">Reference proteome</keyword>
<feature type="domain" description="AAA+ ATPase" evidence="4">
    <location>
        <begin position="338"/>
        <end position="489"/>
    </location>
</feature>
<dbReference type="GO" id="GO:0016787">
    <property type="term" value="F:hydrolase activity"/>
    <property type="evidence" value="ECO:0007669"/>
    <property type="project" value="UniProtKB-KW"/>
</dbReference>
<dbReference type="EC" id="5.6.2.3" evidence="3"/>
<dbReference type="PANTHER" id="PTHR43788">
    <property type="entry name" value="DNA2/NAM7 HELICASE FAMILY MEMBER"/>
    <property type="match status" value="1"/>
</dbReference>
<dbReference type="Gene3D" id="2.30.30.940">
    <property type="match status" value="1"/>
</dbReference>
<dbReference type="GO" id="GO:0003677">
    <property type="term" value="F:DNA binding"/>
    <property type="evidence" value="ECO:0007669"/>
    <property type="project" value="UniProtKB-UniRule"/>
</dbReference>
<keyword evidence="3" id="KW-0238">DNA-binding</keyword>
<keyword evidence="1 3" id="KW-0547">Nucleotide-binding</keyword>
<dbReference type="SMART" id="SM00382">
    <property type="entry name" value="AAA"/>
    <property type="match status" value="1"/>
</dbReference>
<feature type="binding site" evidence="3">
    <location>
        <begin position="349"/>
        <end position="353"/>
    </location>
    <ligand>
        <name>ATP</name>
        <dbReference type="ChEBI" id="CHEBI:30616"/>
    </ligand>
</feature>